<evidence type="ECO:0000313" key="1">
    <source>
        <dbReference type="EMBL" id="KAK7586230.1"/>
    </source>
</evidence>
<keyword evidence="2" id="KW-1185">Reference proteome</keyword>
<comment type="caution">
    <text evidence="1">The sequence shown here is derived from an EMBL/GenBank/DDBJ whole genome shotgun (WGS) entry which is preliminary data.</text>
</comment>
<name>A0AAN9TE93_9HEMI</name>
<protein>
    <submittedName>
        <fullName evidence="1">Uncharacterized protein</fullName>
    </submittedName>
</protein>
<proteinExistence type="predicted"/>
<gene>
    <name evidence="1" type="ORF">V9T40_004106</name>
</gene>
<accession>A0AAN9TE93</accession>
<dbReference type="AlphaFoldDB" id="A0AAN9TE93"/>
<dbReference type="Proteomes" id="UP001367676">
    <property type="component" value="Unassembled WGS sequence"/>
</dbReference>
<sequence>MNEFLSSIPRKIYYQKILSNIFEDVSANSWETEEKPVTTTEGLLYTKSIKLEFVVRRDHFPNNILELRCAARIADLPPWESTLKIHLDNPLPEGIQAQNRVNSLGTACTKLYQLNIHDWSTISHRYKLITNG</sequence>
<organism evidence="1 2">
    <name type="scientific">Parthenolecanium corni</name>
    <dbReference type="NCBI Taxonomy" id="536013"/>
    <lineage>
        <taxon>Eukaryota</taxon>
        <taxon>Metazoa</taxon>
        <taxon>Ecdysozoa</taxon>
        <taxon>Arthropoda</taxon>
        <taxon>Hexapoda</taxon>
        <taxon>Insecta</taxon>
        <taxon>Pterygota</taxon>
        <taxon>Neoptera</taxon>
        <taxon>Paraneoptera</taxon>
        <taxon>Hemiptera</taxon>
        <taxon>Sternorrhyncha</taxon>
        <taxon>Coccoidea</taxon>
        <taxon>Coccidae</taxon>
        <taxon>Parthenolecanium</taxon>
    </lineage>
</organism>
<reference evidence="1 2" key="1">
    <citation type="submission" date="2024-03" db="EMBL/GenBank/DDBJ databases">
        <title>Adaptation during the transition from Ophiocordyceps entomopathogen to insect associate is accompanied by gene loss and intensified selection.</title>
        <authorList>
            <person name="Ward C.M."/>
            <person name="Onetto C.A."/>
            <person name="Borneman A.R."/>
        </authorList>
    </citation>
    <scope>NUCLEOTIDE SEQUENCE [LARGE SCALE GENOMIC DNA]</scope>
    <source>
        <strain evidence="1">AWRI1</strain>
        <tissue evidence="1">Single Adult Female</tissue>
    </source>
</reference>
<evidence type="ECO:0000313" key="2">
    <source>
        <dbReference type="Proteomes" id="UP001367676"/>
    </source>
</evidence>
<dbReference type="EMBL" id="JBBCAQ010000027">
    <property type="protein sequence ID" value="KAK7586230.1"/>
    <property type="molecule type" value="Genomic_DNA"/>
</dbReference>